<accession>A0A1Z1M1D8</accession>
<gene>
    <name evidence="2" type="primary">ycf37</name>
</gene>
<reference evidence="2" key="1">
    <citation type="journal article" date="2017" name="J. Phycol.">
        <title>Analysis of chloroplast genomes and a supermatrix inform reclassification of the Rhodomelaceae (Rhodophyta).</title>
        <authorList>
            <person name="Diaz-Tapia P."/>
            <person name="Maggs C.A."/>
            <person name="West J.A."/>
            <person name="Verbruggen H."/>
        </authorList>
    </citation>
    <scope>NUCLEOTIDE SEQUENCE</scope>
    <source>
        <strain evidence="2">HV3939</strain>
    </source>
</reference>
<keyword evidence="1" id="KW-1133">Transmembrane helix</keyword>
<feature type="transmembrane region" description="Helical" evidence="1">
    <location>
        <begin position="6"/>
        <end position="26"/>
    </location>
</feature>
<dbReference type="AlphaFoldDB" id="A0A1Z1M1D8"/>
<protein>
    <submittedName>
        <fullName evidence="2">Uncharacterized protein</fullName>
    </submittedName>
</protein>
<dbReference type="RefSeq" id="YP_009391754.1">
    <property type="nucleotide sequence ID" value="NC_035260.1"/>
</dbReference>
<geneLocation type="chloroplast" evidence="2"/>
<sequence>MNNNILLFRFYVIISFIFLIPFFLFINLELYKLLKIQFLLKENLTIGKLNVIDINKNKLKLFIKLYMYRNKWFIAISLLELSEYLNIIDSFDIDNLLAYAYQNLSYLQLSEYYYLKALLYKPNNINTLSNLANIYNSLAKNDEALKIYRRISILDSNYLIPTNYLINI</sequence>
<dbReference type="SUPFAM" id="SSF48452">
    <property type="entry name" value="TPR-like"/>
    <property type="match status" value="1"/>
</dbReference>
<dbReference type="Gene3D" id="1.25.40.10">
    <property type="entry name" value="Tetratricopeptide repeat domain"/>
    <property type="match status" value="1"/>
</dbReference>
<dbReference type="InterPro" id="IPR011990">
    <property type="entry name" value="TPR-like_helical_dom_sf"/>
</dbReference>
<dbReference type="EMBL" id="MF101411">
    <property type="protein sequence ID" value="ARW59898.1"/>
    <property type="molecule type" value="Genomic_DNA"/>
</dbReference>
<name>A0A1Z1M1D8_9FLOR</name>
<keyword evidence="2" id="KW-0934">Plastid</keyword>
<keyword evidence="2" id="KW-0150">Chloroplast</keyword>
<proteinExistence type="predicted"/>
<evidence type="ECO:0000313" key="2">
    <source>
        <dbReference type="EMBL" id="ARW59898.1"/>
    </source>
</evidence>
<keyword evidence="1" id="KW-0812">Transmembrane</keyword>
<dbReference type="GeneID" id="33353176"/>
<organism evidence="2">
    <name type="scientific">Acrosorium ciliolatum</name>
    <dbReference type="NCBI Taxonomy" id="1550622"/>
    <lineage>
        <taxon>Eukaryota</taxon>
        <taxon>Rhodophyta</taxon>
        <taxon>Florideophyceae</taxon>
        <taxon>Rhodymeniophycidae</taxon>
        <taxon>Ceramiales</taxon>
        <taxon>Delesseriaceae</taxon>
        <taxon>Acrosorium</taxon>
    </lineage>
</organism>
<keyword evidence="1" id="KW-0472">Membrane</keyword>
<evidence type="ECO:0000256" key="1">
    <source>
        <dbReference type="SAM" id="Phobius"/>
    </source>
</evidence>